<proteinExistence type="predicted"/>
<dbReference type="EMBL" id="MVDD01000001">
    <property type="protein sequence ID" value="PKQ65817.1"/>
    <property type="molecule type" value="Genomic_DNA"/>
</dbReference>
<dbReference type="Proteomes" id="UP000233535">
    <property type="component" value="Unassembled WGS sequence"/>
</dbReference>
<evidence type="ECO:0000313" key="1">
    <source>
        <dbReference type="EMBL" id="PKQ65817.1"/>
    </source>
</evidence>
<protein>
    <submittedName>
        <fullName evidence="1">Uncharacterized protein</fullName>
    </submittedName>
</protein>
<dbReference type="AlphaFoldDB" id="A0A2N3I687"/>
<name>A0A2N3I687_9BACT</name>
<reference evidence="1 2" key="1">
    <citation type="journal article" date="2017" name="Front. Microbiol.">
        <title>Labilibaculum manganireducens gen. nov., sp. nov. and Labilibaculum filiforme sp. nov., Novel Bacteroidetes Isolated from Subsurface Sediments of the Baltic Sea.</title>
        <authorList>
            <person name="Vandieken V."/>
            <person name="Marshall I.P."/>
            <person name="Niemann H."/>
            <person name="Engelen B."/>
            <person name="Cypionka H."/>
        </authorList>
    </citation>
    <scope>NUCLEOTIDE SEQUENCE [LARGE SCALE GENOMIC DNA]</scope>
    <source>
        <strain evidence="1 2">59.16B</strain>
    </source>
</reference>
<comment type="caution">
    <text evidence="1">The sequence shown here is derived from an EMBL/GenBank/DDBJ whole genome shotgun (WGS) entry which is preliminary data.</text>
</comment>
<keyword evidence="2" id="KW-1185">Reference proteome</keyword>
<evidence type="ECO:0000313" key="2">
    <source>
        <dbReference type="Proteomes" id="UP000233535"/>
    </source>
</evidence>
<gene>
    <name evidence="1" type="ORF">BZG02_02095</name>
</gene>
<organism evidence="1 2">
    <name type="scientific">Labilibaculum filiforme</name>
    <dbReference type="NCBI Taxonomy" id="1940526"/>
    <lineage>
        <taxon>Bacteria</taxon>
        <taxon>Pseudomonadati</taxon>
        <taxon>Bacteroidota</taxon>
        <taxon>Bacteroidia</taxon>
        <taxon>Marinilabiliales</taxon>
        <taxon>Marinifilaceae</taxon>
        <taxon>Labilibaculum</taxon>
    </lineage>
</organism>
<dbReference type="RefSeq" id="WP_101259751.1">
    <property type="nucleotide sequence ID" value="NZ_MVDD01000001.1"/>
</dbReference>
<accession>A0A2N3I687</accession>
<sequence>MQIRLVFPFIDLRKLHINQKRYVTDKPEWTAIQTNNSFVRCLGDFNNQFTECSLKRGISLYTPSTHSFTVRKRTLNFPYGNSTFGQYYIVLDFYRRKSNRMSTEEIIKMLGSDLKITIKYLFDNPRQTHPINQKTRKSVNIFDLKQEIHSQYYLSTIRFEEKKNKRKITNPNPSDSKSSIHFLNPLISIDNSTYLNQRIGNTQYIPLDINVAVGMKQYRNIVFYDFRRKIGPLSFTRTKKQKANEIINAWLLFSSGFLSCFYLLSKIQDKKSINEIEASICIESVMNNFLFSSNPLKNNTLKCWYQHNENNLILNGIIQQLKQLTSLSPAITGSFENKIQNL</sequence>